<name>A0ABV5B060_9BACL</name>
<gene>
    <name evidence="2" type="ORF">ACE41H_24170</name>
</gene>
<keyword evidence="1" id="KW-0175">Coiled coil</keyword>
<sequence length="114" mass="13452">MDEKILEILSQIQTQMSGMQNQMSQMIERMDGMESRMERIESRMDNMEGDISSIKETVNRIEANQHEDLIATLQRIDKRVEEIWEWKEETDNVVDMLVLRTTRLQAKMKLSSSS</sequence>
<organism evidence="2 3">
    <name type="scientific">Paenibacillus enshidis</name>
    <dbReference type="NCBI Taxonomy" id="1458439"/>
    <lineage>
        <taxon>Bacteria</taxon>
        <taxon>Bacillati</taxon>
        <taxon>Bacillota</taxon>
        <taxon>Bacilli</taxon>
        <taxon>Bacillales</taxon>
        <taxon>Paenibacillaceae</taxon>
        <taxon>Paenibacillus</taxon>
    </lineage>
</organism>
<evidence type="ECO:0000313" key="2">
    <source>
        <dbReference type="EMBL" id="MFB5269855.1"/>
    </source>
</evidence>
<proteinExistence type="predicted"/>
<dbReference type="Gene3D" id="1.20.5.1070">
    <property type="entry name" value="Head and neck region of the ectodomain of NDV fusion glycoprotein"/>
    <property type="match status" value="1"/>
</dbReference>
<accession>A0ABV5B060</accession>
<evidence type="ECO:0000256" key="1">
    <source>
        <dbReference type="SAM" id="Coils"/>
    </source>
</evidence>
<dbReference type="SUPFAM" id="SSF58104">
    <property type="entry name" value="Methyl-accepting chemotaxis protein (MCP) signaling domain"/>
    <property type="match status" value="1"/>
</dbReference>
<dbReference type="EMBL" id="JBHHMI010000043">
    <property type="protein sequence ID" value="MFB5269855.1"/>
    <property type="molecule type" value="Genomic_DNA"/>
</dbReference>
<reference evidence="2 3" key="1">
    <citation type="submission" date="2024-09" db="EMBL/GenBank/DDBJ databases">
        <title>Paenibacillus zeirhizospherea sp. nov., isolated from surface of the maize (Zea mays) roots in a horticulture field, Hungary.</title>
        <authorList>
            <person name="Marton D."/>
            <person name="Farkas M."/>
            <person name="Bedics A."/>
            <person name="Toth E."/>
            <person name="Tancsics A."/>
            <person name="Boka K."/>
            <person name="Maroti G."/>
            <person name="Kriszt B."/>
            <person name="Cserhati M."/>
        </authorList>
    </citation>
    <scope>NUCLEOTIDE SEQUENCE [LARGE SCALE GENOMIC DNA]</scope>
    <source>
        <strain evidence="2 3">KCTC 33519</strain>
    </source>
</reference>
<keyword evidence="3" id="KW-1185">Reference proteome</keyword>
<evidence type="ECO:0000313" key="3">
    <source>
        <dbReference type="Proteomes" id="UP001580346"/>
    </source>
</evidence>
<protein>
    <submittedName>
        <fullName evidence="2">Uncharacterized protein</fullName>
    </submittedName>
</protein>
<feature type="coiled-coil region" evidence="1">
    <location>
        <begin position="9"/>
        <end position="64"/>
    </location>
</feature>
<comment type="caution">
    <text evidence="2">The sequence shown here is derived from an EMBL/GenBank/DDBJ whole genome shotgun (WGS) entry which is preliminary data.</text>
</comment>
<dbReference type="RefSeq" id="WP_375358125.1">
    <property type="nucleotide sequence ID" value="NZ_JBHHMI010000043.1"/>
</dbReference>
<dbReference type="Proteomes" id="UP001580346">
    <property type="component" value="Unassembled WGS sequence"/>
</dbReference>